<evidence type="ECO:0000313" key="20">
    <source>
        <dbReference type="EMBL" id="LAC26781.1"/>
    </source>
</evidence>
<dbReference type="Gene3D" id="1.10.150.20">
    <property type="entry name" value="5' to 3' exonuclease, C-terminal subdomain"/>
    <property type="match status" value="1"/>
</dbReference>
<feature type="region of interest" description="Disordered" evidence="17">
    <location>
        <begin position="533"/>
        <end position="644"/>
    </location>
</feature>
<evidence type="ECO:0000256" key="8">
    <source>
        <dbReference type="ARBA" id="ARBA00022769"/>
    </source>
</evidence>
<keyword evidence="8" id="KW-0228">DNA excision</keyword>
<evidence type="ECO:0000256" key="9">
    <source>
        <dbReference type="ARBA" id="ARBA00022801"/>
    </source>
</evidence>
<keyword evidence="5" id="KW-0540">Nuclease</keyword>
<evidence type="ECO:0000256" key="16">
    <source>
        <dbReference type="ARBA" id="ARBA00031638"/>
    </source>
</evidence>
<feature type="compositionally biased region" description="Polar residues" evidence="17">
    <location>
        <begin position="581"/>
        <end position="593"/>
    </location>
</feature>
<feature type="domain" description="XPG-I" evidence="18">
    <location>
        <begin position="139"/>
        <end position="207"/>
    </location>
</feature>
<dbReference type="AlphaFoldDB" id="A0A6A7G7Y7"/>
<keyword evidence="15" id="KW-0539">Nucleus</keyword>
<evidence type="ECO:0000256" key="17">
    <source>
        <dbReference type="SAM" id="MobiDB-lite"/>
    </source>
</evidence>
<feature type="compositionally biased region" description="Basic and acidic residues" evidence="17">
    <location>
        <begin position="536"/>
        <end position="546"/>
    </location>
</feature>
<dbReference type="Pfam" id="PF00752">
    <property type="entry name" value="XPG_N"/>
    <property type="match status" value="1"/>
</dbReference>
<dbReference type="CDD" id="cd09908">
    <property type="entry name" value="H3TH_EXO1"/>
    <property type="match status" value="1"/>
</dbReference>
<dbReference type="InterPro" id="IPR008918">
    <property type="entry name" value="HhH2"/>
</dbReference>
<evidence type="ECO:0000256" key="10">
    <source>
        <dbReference type="ARBA" id="ARBA00022839"/>
    </source>
</evidence>
<dbReference type="FunFam" id="3.40.50.1010:FF:000002">
    <property type="entry name" value="Exonuclease 1, putative"/>
    <property type="match status" value="1"/>
</dbReference>
<evidence type="ECO:0000256" key="5">
    <source>
        <dbReference type="ARBA" id="ARBA00022722"/>
    </source>
</evidence>
<feature type="compositionally biased region" description="Polar residues" evidence="17">
    <location>
        <begin position="547"/>
        <end position="556"/>
    </location>
</feature>
<dbReference type="GO" id="GO:0017108">
    <property type="term" value="F:5'-flap endonuclease activity"/>
    <property type="evidence" value="ECO:0007669"/>
    <property type="project" value="TreeGrafter"/>
</dbReference>
<dbReference type="Pfam" id="PF00867">
    <property type="entry name" value="XPG_I"/>
    <property type="match status" value="1"/>
</dbReference>
<evidence type="ECO:0000256" key="7">
    <source>
        <dbReference type="ARBA" id="ARBA00022763"/>
    </source>
</evidence>
<evidence type="ECO:0000256" key="12">
    <source>
        <dbReference type="ARBA" id="ARBA00022881"/>
    </source>
</evidence>
<comment type="similarity">
    <text evidence="3">Belongs to the XPG/RAD2 endonuclease family. EXO1 subfamily.</text>
</comment>
<dbReference type="InterPro" id="IPR044752">
    <property type="entry name" value="PIN-like_EXO1"/>
</dbReference>
<dbReference type="FunFam" id="1.10.150.20:FF:000011">
    <property type="entry name" value="exonuclease 1"/>
    <property type="match status" value="1"/>
</dbReference>
<evidence type="ECO:0000259" key="18">
    <source>
        <dbReference type="SMART" id="SM00484"/>
    </source>
</evidence>
<keyword evidence="9" id="KW-0378">Hydrolase</keyword>
<dbReference type="InterPro" id="IPR036279">
    <property type="entry name" value="5-3_exonuclease_C_sf"/>
</dbReference>
<feature type="domain" description="XPG N-terminal" evidence="19">
    <location>
        <begin position="1"/>
        <end position="100"/>
    </location>
</feature>
<sequence>MGITGLLPALRPLTQKCTLEKFRGQSGVIDAFAWLHRASYSCALELVLDLKPTTRYINFCMHMINLLLHFGITPIVIFDGGSLPMKAGEEQSRKRSRDDNRLRATTAYNEGDIRTAVKHCQRAVRVNVIMVRTFMQALKDKGVQYIVAPYEADAQMVFMVNNGFADFCITEDSDLLVFGARKVLFKLDREGNGELIDMDCIQEYQPVKKAKGKKSGPRDFVKTLKAFTGNNFLHTCILSGCDYLSSLPGIGLMTAQKLVRENKLMNRVFYYLKRRKKGLNVTKEYEIEFRRAELTFLHQRVYNPKTRKIVHLNPIPEDLQVQSLPADGDFSKIDDSLDFLGPPISDDLAVKMASGIINPRTLRKWTTNIPLKWRETHRQKERTHQAYSQSSSDSSKSIVNSTPIGVSSNSTPFISRKKLFGLERSPVKAQLPPNFDISNILAMFPSKSSPCPRNFPKSESFDSTSSSSSTAITSNFESISDMDEEDFAKYQESIYLQGDEDDSVKENINFYESSVVEESFVESSIDSEADIEDESDFHNEQMESENRPVNSSTRSVTVPDVETQPYHKVTSEPKRGPTPLRVNSSSSPQTFSSLKRHRTSSFSKSAKKSKKRSKLSRSHSLSAQKPERNKSLLSMGFTRTNLHK</sequence>
<feature type="region of interest" description="Disordered" evidence="17">
    <location>
        <begin position="452"/>
        <end position="471"/>
    </location>
</feature>
<organism evidence="20">
    <name type="scientific">Hirondellea gigas</name>
    <dbReference type="NCBI Taxonomy" id="1518452"/>
    <lineage>
        <taxon>Eukaryota</taxon>
        <taxon>Metazoa</taxon>
        <taxon>Ecdysozoa</taxon>
        <taxon>Arthropoda</taxon>
        <taxon>Crustacea</taxon>
        <taxon>Multicrustacea</taxon>
        <taxon>Malacostraca</taxon>
        <taxon>Eumalacostraca</taxon>
        <taxon>Peracarida</taxon>
        <taxon>Amphipoda</taxon>
        <taxon>Amphilochidea</taxon>
        <taxon>Lysianassida</taxon>
        <taxon>Lysianassidira</taxon>
        <taxon>Lysianassoidea</taxon>
        <taxon>Lysianassidae</taxon>
        <taxon>Hirondellea</taxon>
    </lineage>
</organism>
<feature type="compositionally biased region" description="Basic residues" evidence="17">
    <location>
        <begin position="594"/>
        <end position="617"/>
    </location>
</feature>
<dbReference type="SUPFAM" id="SSF47807">
    <property type="entry name" value="5' to 3' exonuclease, C-terminal subdomain"/>
    <property type="match status" value="1"/>
</dbReference>
<dbReference type="InterPro" id="IPR037315">
    <property type="entry name" value="EXO1_H3TH"/>
</dbReference>
<dbReference type="Gene3D" id="3.40.50.1010">
    <property type="entry name" value="5'-nuclease"/>
    <property type="match status" value="1"/>
</dbReference>
<dbReference type="PANTHER" id="PTHR11081:SF65">
    <property type="entry name" value="DNA DAMAGE-INDUCIBLE PROTEIN DIN7-RELATED"/>
    <property type="match status" value="1"/>
</dbReference>
<dbReference type="CDD" id="cd09857">
    <property type="entry name" value="PIN_EXO1"/>
    <property type="match status" value="1"/>
</dbReference>
<dbReference type="PANTHER" id="PTHR11081">
    <property type="entry name" value="FLAP ENDONUCLEASE FAMILY MEMBER"/>
    <property type="match status" value="1"/>
</dbReference>
<dbReference type="InterPro" id="IPR006084">
    <property type="entry name" value="XPG/Rad2"/>
</dbReference>
<protein>
    <recommendedName>
        <fullName evidence="4">Exonuclease 1</fullName>
    </recommendedName>
    <alternativeName>
        <fullName evidence="16">Exonuclease I</fullName>
    </alternativeName>
</protein>
<dbReference type="InterPro" id="IPR006085">
    <property type="entry name" value="XPG_DNA_repair_N"/>
</dbReference>
<dbReference type="GO" id="GO:0035312">
    <property type="term" value="F:5'-3' DNA exonuclease activity"/>
    <property type="evidence" value="ECO:0007669"/>
    <property type="project" value="InterPro"/>
</dbReference>
<evidence type="ECO:0000256" key="15">
    <source>
        <dbReference type="ARBA" id="ARBA00023242"/>
    </source>
</evidence>
<feature type="region of interest" description="Disordered" evidence="17">
    <location>
        <begin position="374"/>
        <end position="407"/>
    </location>
</feature>
<dbReference type="SUPFAM" id="SSF88723">
    <property type="entry name" value="PIN domain-like"/>
    <property type="match status" value="1"/>
</dbReference>
<keyword evidence="10 20" id="KW-0269">Exonuclease</keyword>
<keyword evidence="14" id="KW-0234">DNA repair</keyword>
<feature type="compositionally biased region" description="Basic and acidic residues" evidence="17">
    <location>
        <begin position="374"/>
        <end position="384"/>
    </location>
</feature>
<feature type="compositionally biased region" description="Low complexity" evidence="17">
    <location>
        <begin position="388"/>
        <end position="401"/>
    </location>
</feature>
<accession>A0A6A7G7Y7</accession>
<evidence type="ECO:0000256" key="11">
    <source>
        <dbReference type="ARBA" id="ARBA00022842"/>
    </source>
</evidence>
<name>A0A6A7G7Y7_9CRUS</name>
<evidence type="ECO:0000256" key="1">
    <source>
        <dbReference type="ARBA" id="ARBA00001946"/>
    </source>
</evidence>
<keyword evidence="12" id="KW-0267">Excision nuclease</keyword>
<evidence type="ECO:0000256" key="2">
    <source>
        <dbReference type="ARBA" id="ARBA00004123"/>
    </source>
</evidence>
<dbReference type="SMART" id="SM00485">
    <property type="entry name" value="XPGN"/>
    <property type="match status" value="1"/>
</dbReference>
<dbReference type="GO" id="GO:0005634">
    <property type="term" value="C:nucleus"/>
    <property type="evidence" value="ECO:0007669"/>
    <property type="project" value="UniProtKB-SubCell"/>
</dbReference>
<comment type="cofactor">
    <cofactor evidence="1">
        <name>Mg(2+)</name>
        <dbReference type="ChEBI" id="CHEBI:18420"/>
    </cofactor>
</comment>
<dbReference type="SMART" id="SM00484">
    <property type="entry name" value="XPGI"/>
    <property type="match status" value="1"/>
</dbReference>
<evidence type="ECO:0000256" key="13">
    <source>
        <dbReference type="ARBA" id="ARBA00023125"/>
    </source>
</evidence>
<feature type="compositionally biased region" description="Low complexity" evidence="17">
    <location>
        <begin position="461"/>
        <end position="471"/>
    </location>
</feature>
<reference evidence="20" key="1">
    <citation type="submission" date="2017-11" db="EMBL/GenBank/DDBJ databases">
        <title>The sensing device of the deep-sea amphipod.</title>
        <authorList>
            <person name="Kobayashi H."/>
            <person name="Nagahama T."/>
            <person name="Arai W."/>
            <person name="Sasagawa Y."/>
            <person name="Umeda M."/>
            <person name="Hayashi T."/>
            <person name="Nikaido I."/>
            <person name="Watanabe H."/>
            <person name="Oguri K."/>
            <person name="Kitazato H."/>
            <person name="Fujioka K."/>
            <person name="Kido Y."/>
            <person name="Takami H."/>
        </authorList>
    </citation>
    <scope>NUCLEOTIDE SEQUENCE</scope>
    <source>
        <tissue evidence="20">Whole body</tissue>
    </source>
</reference>
<dbReference type="GO" id="GO:0046872">
    <property type="term" value="F:metal ion binding"/>
    <property type="evidence" value="ECO:0007669"/>
    <property type="project" value="UniProtKB-KW"/>
</dbReference>
<keyword evidence="11" id="KW-0460">Magnesium</keyword>
<dbReference type="GO" id="GO:0003677">
    <property type="term" value="F:DNA binding"/>
    <property type="evidence" value="ECO:0007669"/>
    <property type="project" value="UniProtKB-KW"/>
</dbReference>
<keyword evidence="7" id="KW-0227">DNA damage</keyword>
<dbReference type="GO" id="GO:0006281">
    <property type="term" value="P:DNA repair"/>
    <property type="evidence" value="ECO:0007669"/>
    <property type="project" value="UniProtKB-KW"/>
</dbReference>
<evidence type="ECO:0000256" key="14">
    <source>
        <dbReference type="ARBA" id="ARBA00023204"/>
    </source>
</evidence>
<evidence type="ECO:0000256" key="3">
    <source>
        <dbReference type="ARBA" id="ARBA00010563"/>
    </source>
</evidence>
<keyword evidence="13" id="KW-0238">DNA-binding</keyword>
<dbReference type="InterPro" id="IPR029060">
    <property type="entry name" value="PIN-like_dom_sf"/>
</dbReference>
<dbReference type="EMBL" id="IACT01007667">
    <property type="protein sequence ID" value="LAC26781.1"/>
    <property type="molecule type" value="mRNA"/>
</dbReference>
<evidence type="ECO:0000256" key="6">
    <source>
        <dbReference type="ARBA" id="ARBA00022723"/>
    </source>
</evidence>
<dbReference type="PRINTS" id="PR00853">
    <property type="entry name" value="XPGRADSUPER"/>
</dbReference>
<comment type="subcellular location">
    <subcellularLocation>
        <location evidence="2">Nucleus</location>
    </subcellularLocation>
</comment>
<evidence type="ECO:0000256" key="4">
    <source>
        <dbReference type="ARBA" id="ARBA00020324"/>
    </source>
</evidence>
<evidence type="ECO:0000259" key="19">
    <source>
        <dbReference type="SMART" id="SM00485"/>
    </source>
</evidence>
<dbReference type="SMART" id="SM00279">
    <property type="entry name" value="HhH2"/>
    <property type="match status" value="1"/>
</dbReference>
<keyword evidence="6" id="KW-0479">Metal-binding</keyword>
<proteinExistence type="evidence at transcript level"/>
<dbReference type="InterPro" id="IPR006086">
    <property type="entry name" value="XPG-I_dom"/>
</dbReference>